<accession>A0A316GF24</accession>
<dbReference type="AlphaFoldDB" id="A0A316GF24"/>
<dbReference type="Gene3D" id="3.30.70.1060">
    <property type="entry name" value="Dimeric alpha+beta barrel"/>
    <property type="match status" value="1"/>
</dbReference>
<dbReference type="Pfam" id="PF03795">
    <property type="entry name" value="YCII"/>
    <property type="match status" value="1"/>
</dbReference>
<gene>
    <name evidence="3" type="ORF">C7455_107158</name>
</gene>
<name>A0A316GF24_9RHOB</name>
<dbReference type="InterPro" id="IPR005545">
    <property type="entry name" value="YCII"/>
</dbReference>
<sequence length="119" mass="12848">MQYMLLIYNDPSLEPAYGTPAFTEMMGGYFAASARMKADGVLRGGEGLQGVETATSFRIKGGKVETMDGPFAETREHLGGYYIVDVPDLDAALTYAALIPSAHFGTIEVRPLMDYNPAS</sequence>
<evidence type="ECO:0000259" key="2">
    <source>
        <dbReference type="Pfam" id="PF03795"/>
    </source>
</evidence>
<reference evidence="3 4" key="1">
    <citation type="submission" date="2018-05" db="EMBL/GenBank/DDBJ databases">
        <title>Genomic Encyclopedia of Type Strains, Phase IV (KMG-IV): sequencing the most valuable type-strain genomes for metagenomic binning, comparative biology and taxonomic classification.</title>
        <authorList>
            <person name="Goeker M."/>
        </authorList>
    </citation>
    <scope>NUCLEOTIDE SEQUENCE [LARGE SCALE GENOMIC DNA]</scope>
    <source>
        <strain evidence="3 4">DSM 16097</strain>
    </source>
</reference>
<dbReference type="SUPFAM" id="SSF54909">
    <property type="entry name" value="Dimeric alpha+beta barrel"/>
    <property type="match status" value="1"/>
</dbReference>
<comment type="similarity">
    <text evidence="1">Belongs to the YciI family.</text>
</comment>
<protein>
    <recommendedName>
        <fullName evidence="2">YCII-related domain-containing protein</fullName>
    </recommendedName>
</protein>
<dbReference type="PANTHER" id="PTHR35174">
    <property type="entry name" value="BLL7171 PROTEIN-RELATED"/>
    <property type="match status" value="1"/>
</dbReference>
<organism evidence="3 4">
    <name type="scientific">Roseicyclus mahoneyensis</name>
    <dbReference type="NCBI Taxonomy" id="164332"/>
    <lineage>
        <taxon>Bacteria</taxon>
        <taxon>Pseudomonadati</taxon>
        <taxon>Pseudomonadota</taxon>
        <taxon>Alphaproteobacteria</taxon>
        <taxon>Rhodobacterales</taxon>
        <taxon>Roseobacteraceae</taxon>
        <taxon>Roseicyclus</taxon>
    </lineage>
</organism>
<keyword evidence="4" id="KW-1185">Reference proteome</keyword>
<dbReference type="Proteomes" id="UP000245708">
    <property type="component" value="Unassembled WGS sequence"/>
</dbReference>
<dbReference type="OrthoDB" id="9807535at2"/>
<comment type="caution">
    <text evidence="3">The sequence shown here is derived from an EMBL/GenBank/DDBJ whole genome shotgun (WGS) entry which is preliminary data.</text>
</comment>
<evidence type="ECO:0000313" key="3">
    <source>
        <dbReference type="EMBL" id="PWK59613.1"/>
    </source>
</evidence>
<feature type="domain" description="YCII-related" evidence="2">
    <location>
        <begin position="1"/>
        <end position="114"/>
    </location>
</feature>
<evidence type="ECO:0000256" key="1">
    <source>
        <dbReference type="ARBA" id="ARBA00007689"/>
    </source>
</evidence>
<proteinExistence type="inferred from homology"/>
<dbReference type="RefSeq" id="WP_109669418.1">
    <property type="nucleotide sequence ID" value="NZ_QGGW01000007.1"/>
</dbReference>
<dbReference type="InterPro" id="IPR011008">
    <property type="entry name" value="Dimeric_a/b-barrel"/>
</dbReference>
<dbReference type="PANTHER" id="PTHR35174:SF3">
    <property type="entry name" value="BLL7171 PROTEIN"/>
    <property type="match status" value="1"/>
</dbReference>
<dbReference type="EMBL" id="QGGW01000007">
    <property type="protein sequence ID" value="PWK59613.1"/>
    <property type="molecule type" value="Genomic_DNA"/>
</dbReference>
<evidence type="ECO:0000313" key="4">
    <source>
        <dbReference type="Proteomes" id="UP000245708"/>
    </source>
</evidence>